<dbReference type="InterPro" id="IPR024072">
    <property type="entry name" value="DHFR-like_dom_sf"/>
</dbReference>
<proteinExistence type="predicted"/>
<dbReference type="GO" id="GO:0004146">
    <property type="term" value="F:dihydrofolate reductase activity"/>
    <property type="evidence" value="ECO:0007669"/>
    <property type="project" value="UniProtKB-EC"/>
</dbReference>
<evidence type="ECO:0000256" key="2">
    <source>
        <dbReference type="ARBA" id="ARBA00012856"/>
    </source>
</evidence>
<dbReference type="AlphaFoldDB" id="A0A381PR71"/>
<dbReference type="GO" id="GO:0006730">
    <property type="term" value="P:one-carbon metabolic process"/>
    <property type="evidence" value="ECO:0007669"/>
    <property type="project" value="UniProtKB-KW"/>
</dbReference>
<dbReference type="GO" id="GO:0050661">
    <property type="term" value="F:NADP binding"/>
    <property type="evidence" value="ECO:0007669"/>
    <property type="project" value="InterPro"/>
</dbReference>
<dbReference type="PROSITE" id="PS00075">
    <property type="entry name" value="DHFR_1"/>
    <property type="match status" value="1"/>
</dbReference>
<dbReference type="EMBL" id="UINC01001064">
    <property type="protein sequence ID" value="SUZ69551.1"/>
    <property type="molecule type" value="Genomic_DNA"/>
</dbReference>
<dbReference type="SUPFAM" id="SSF53597">
    <property type="entry name" value="Dihydrofolate reductase-like"/>
    <property type="match status" value="1"/>
</dbReference>
<gene>
    <name evidence="7" type="ORF">METZ01_LOCUS22405</name>
</gene>
<dbReference type="InterPro" id="IPR012259">
    <property type="entry name" value="DHFR"/>
</dbReference>
<evidence type="ECO:0000313" key="7">
    <source>
        <dbReference type="EMBL" id="SUZ69551.1"/>
    </source>
</evidence>
<dbReference type="PIRSF" id="PIRSF000194">
    <property type="entry name" value="DHFR"/>
    <property type="match status" value="1"/>
</dbReference>
<keyword evidence="3" id="KW-0554">One-carbon metabolism</keyword>
<dbReference type="PROSITE" id="PS51330">
    <property type="entry name" value="DHFR_2"/>
    <property type="match status" value="1"/>
</dbReference>
<feature type="domain" description="DHFR" evidence="6">
    <location>
        <begin position="2"/>
        <end position="159"/>
    </location>
</feature>
<evidence type="ECO:0000256" key="3">
    <source>
        <dbReference type="ARBA" id="ARBA00022563"/>
    </source>
</evidence>
<dbReference type="PRINTS" id="PR00070">
    <property type="entry name" value="DHFR"/>
</dbReference>
<dbReference type="PANTHER" id="PTHR48069">
    <property type="entry name" value="DIHYDROFOLATE REDUCTASE"/>
    <property type="match status" value="1"/>
</dbReference>
<dbReference type="GO" id="GO:0046655">
    <property type="term" value="P:folic acid metabolic process"/>
    <property type="evidence" value="ECO:0007669"/>
    <property type="project" value="TreeGrafter"/>
</dbReference>
<dbReference type="Pfam" id="PF00186">
    <property type="entry name" value="DHFR_1"/>
    <property type="match status" value="1"/>
</dbReference>
<dbReference type="InterPro" id="IPR017925">
    <property type="entry name" value="DHFR_CS"/>
</dbReference>
<accession>A0A381PR71</accession>
<evidence type="ECO:0000256" key="4">
    <source>
        <dbReference type="ARBA" id="ARBA00022857"/>
    </source>
</evidence>
<dbReference type="FunFam" id="3.40.430.10:FF:000001">
    <property type="entry name" value="Dihydrofolate reductase"/>
    <property type="match status" value="1"/>
</dbReference>
<dbReference type="EC" id="1.5.1.3" evidence="2"/>
<evidence type="ECO:0000259" key="6">
    <source>
        <dbReference type="PROSITE" id="PS51330"/>
    </source>
</evidence>
<organism evidence="7">
    <name type="scientific">marine metagenome</name>
    <dbReference type="NCBI Taxonomy" id="408172"/>
    <lineage>
        <taxon>unclassified sequences</taxon>
        <taxon>metagenomes</taxon>
        <taxon>ecological metagenomes</taxon>
    </lineage>
</organism>
<sequence length="160" mass="18628">MKISLIAAFAKERVIGKDGKIPWTLKEDLKHFRNKTEGCSVVMGRKTYESIGRPLSNRQNIVMTRTPKKIKGVTEVINKERAIEIASTFSEEIFIIGGERIYEEFLPLASKMYLTEINIEVDGDAFFPNWNLNDWKELSRKDCKDLNQNIEYSFLEYVRK</sequence>
<dbReference type="GO" id="GO:0043168">
    <property type="term" value="F:anion binding"/>
    <property type="evidence" value="ECO:0007669"/>
    <property type="project" value="UniProtKB-ARBA"/>
</dbReference>
<evidence type="ECO:0000256" key="1">
    <source>
        <dbReference type="ARBA" id="ARBA00004903"/>
    </source>
</evidence>
<protein>
    <recommendedName>
        <fullName evidence="2">dihydrofolate reductase</fullName>
        <ecNumber evidence="2">1.5.1.3</ecNumber>
    </recommendedName>
</protein>
<reference evidence="7" key="1">
    <citation type="submission" date="2018-05" db="EMBL/GenBank/DDBJ databases">
        <authorList>
            <person name="Lanie J.A."/>
            <person name="Ng W.-L."/>
            <person name="Kazmierczak K.M."/>
            <person name="Andrzejewski T.M."/>
            <person name="Davidsen T.M."/>
            <person name="Wayne K.J."/>
            <person name="Tettelin H."/>
            <person name="Glass J.I."/>
            <person name="Rusch D."/>
            <person name="Podicherti R."/>
            <person name="Tsui H.-C.T."/>
            <person name="Winkler M.E."/>
        </authorList>
    </citation>
    <scope>NUCLEOTIDE SEQUENCE</scope>
</reference>
<keyword evidence="5" id="KW-0560">Oxidoreductase</keyword>
<dbReference type="CDD" id="cd00209">
    <property type="entry name" value="DHFR"/>
    <property type="match status" value="1"/>
</dbReference>
<dbReference type="Gene3D" id="3.40.430.10">
    <property type="entry name" value="Dihydrofolate Reductase, subunit A"/>
    <property type="match status" value="1"/>
</dbReference>
<comment type="pathway">
    <text evidence="1">Cofactor biosynthesis; tetrahydrofolate biosynthesis; 5,6,7,8-tetrahydrofolate from 7,8-dihydrofolate: step 1/1.</text>
</comment>
<dbReference type="InterPro" id="IPR001796">
    <property type="entry name" value="DHFR_dom"/>
</dbReference>
<keyword evidence="4" id="KW-0521">NADP</keyword>
<dbReference type="PANTHER" id="PTHR48069:SF3">
    <property type="entry name" value="DIHYDROFOLATE REDUCTASE"/>
    <property type="match status" value="1"/>
</dbReference>
<dbReference type="GO" id="GO:0046654">
    <property type="term" value="P:tetrahydrofolate biosynthetic process"/>
    <property type="evidence" value="ECO:0007669"/>
    <property type="project" value="InterPro"/>
</dbReference>
<dbReference type="GO" id="GO:0005829">
    <property type="term" value="C:cytosol"/>
    <property type="evidence" value="ECO:0007669"/>
    <property type="project" value="TreeGrafter"/>
</dbReference>
<dbReference type="GO" id="GO:0046452">
    <property type="term" value="P:dihydrofolate metabolic process"/>
    <property type="evidence" value="ECO:0007669"/>
    <property type="project" value="TreeGrafter"/>
</dbReference>
<name>A0A381PR71_9ZZZZ</name>
<evidence type="ECO:0000256" key="5">
    <source>
        <dbReference type="ARBA" id="ARBA00023002"/>
    </source>
</evidence>